<evidence type="ECO:0000259" key="15">
    <source>
        <dbReference type="SMART" id="SM01024"/>
    </source>
</evidence>
<gene>
    <name evidence="16" type="ORF">BCR37DRAFT_340996</name>
</gene>
<keyword evidence="10" id="KW-0472">Membrane</keyword>
<keyword evidence="5" id="KW-0999">Mitochondrion inner membrane</keyword>
<feature type="region of interest" description="Disordered" evidence="12">
    <location>
        <begin position="61"/>
        <end position="80"/>
    </location>
</feature>
<keyword evidence="6 16" id="KW-0378">Hydrolase</keyword>
<feature type="compositionally biased region" description="Polar residues" evidence="12">
    <location>
        <begin position="61"/>
        <end position="72"/>
    </location>
</feature>
<accession>A0A1Y2FJR8</accession>
<evidence type="ECO:0000256" key="2">
    <source>
        <dbReference type="ARBA" id="ARBA00007448"/>
    </source>
</evidence>
<dbReference type="Pfam" id="PF08740">
    <property type="entry name" value="BCS1_N"/>
    <property type="match status" value="1"/>
</dbReference>
<evidence type="ECO:0000256" key="6">
    <source>
        <dbReference type="ARBA" id="ARBA00022801"/>
    </source>
</evidence>
<evidence type="ECO:0000256" key="1">
    <source>
        <dbReference type="ARBA" id="ARBA00004434"/>
    </source>
</evidence>
<evidence type="ECO:0000256" key="9">
    <source>
        <dbReference type="ARBA" id="ARBA00023128"/>
    </source>
</evidence>
<feature type="signal peptide" evidence="13">
    <location>
        <begin position="1"/>
        <end position="17"/>
    </location>
</feature>
<feature type="domain" description="AAA+ ATPase" evidence="14">
    <location>
        <begin position="214"/>
        <end position="350"/>
    </location>
</feature>
<dbReference type="AlphaFoldDB" id="A0A1Y2FJR8"/>
<comment type="caution">
    <text evidence="16">The sequence shown here is derived from an EMBL/GenBank/DDBJ whole genome shotgun (WGS) entry which is preliminary data.</text>
</comment>
<comment type="similarity">
    <text evidence="2">Belongs to the AAA ATPase family. BCS1 subfamily.</text>
</comment>
<dbReference type="InterPro" id="IPR003959">
    <property type="entry name" value="ATPase_AAA_core"/>
</dbReference>
<evidence type="ECO:0000313" key="17">
    <source>
        <dbReference type="Proteomes" id="UP000193685"/>
    </source>
</evidence>
<sequence length="414" mass="45598">LFVLGLSVAAIRKLISAVTWLLDRTFISRAEIDSRDEAYAWLDSFLREHKGQDALQFTVTTKAQPGSNAQSSEESRSGLSPLRFNPAPGLHFIFHKGWPVLVRRQLAGEAGQSNLLKPSERLESLSLQTLAVTPQCLHDLVQSCRAQYISQDRSRTVVFTGTQYGGWQRLHSRPLRSLDTVILPPKVLHPLLTDIRDYLSPETERWYAQRGIPYRRGLLFHGPSGTGKTSLVIALAGEFNLGVYVVSLAGKGMNDDRLLELLGSMPRRCILLLEDIDVAFPDRAKASASSDTVAERAAGITSSGLLNALDGVAAQEGRLVVMSTNYRERLDSALVRPGRIDHEVAFQLASREDVQALFLNFFEHAEEKGAALDVQDAAARFASKVPVGKLSIAALQGFLMDNKRDPEGAIQQIE</sequence>
<feature type="non-terminal residue" evidence="16">
    <location>
        <position position="1"/>
    </location>
</feature>
<dbReference type="STRING" id="56484.A0A1Y2FJR8"/>
<dbReference type="OMA" id="ISWHERK"/>
<dbReference type="Pfam" id="PF00004">
    <property type="entry name" value="AAA"/>
    <property type="match status" value="1"/>
</dbReference>
<evidence type="ECO:0000256" key="3">
    <source>
        <dbReference type="ARBA" id="ARBA00022692"/>
    </source>
</evidence>
<evidence type="ECO:0000256" key="4">
    <source>
        <dbReference type="ARBA" id="ARBA00022741"/>
    </source>
</evidence>
<dbReference type="EMBL" id="MCFI01000006">
    <property type="protein sequence ID" value="ORY84211.1"/>
    <property type="molecule type" value="Genomic_DNA"/>
</dbReference>
<feature type="chain" id="PRO_5012214923" evidence="13">
    <location>
        <begin position="18"/>
        <end position="414"/>
    </location>
</feature>
<dbReference type="InterPro" id="IPR050747">
    <property type="entry name" value="Mitochondrial_chaperone_BCS1"/>
</dbReference>
<evidence type="ECO:0000256" key="7">
    <source>
        <dbReference type="ARBA" id="ARBA00022840"/>
    </source>
</evidence>
<dbReference type="InterPro" id="IPR027417">
    <property type="entry name" value="P-loop_NTPase"/>
</dbReference>
<keyword evidence="8" id="KW-1133">Transmembrane helix</keyword>
<evidence type="ECO:0000256" key="11">
    <source>
        <dbReference type="ARBA" id="ARBA00048778"/>
    </source>
</evidence>
<organism evidence="16 17">
    <name type="scientific">Protomyces lactucae-debilis</name>
    <dbReference type="NCBI Taxonomy" id="2754530"/>
    <lineage>
        <taxon>Eukaryota</taxon>
        <taxon>Fungi</taxon>
        <taxon>Dikarya</taxon>
        <taxon>Ascomycota</taxon>
        <taxon>Taphrinomycotina</taxon>
        <taxon>Taphrinomycetes</taxon>
        <taxon>Taphrinales</taxon>
        <taxon>Protomycetaceae</taxon>
        <taxon>Protomyces</taxon>
    </lineage>
</organism>
<dbReference type="InterPro" id="IPR014851">
    <property type="entry name" value="BCS1_N"/>
</dbReference>
<comment type="subcellular location">
    <subcellularLocation>
        <location evidence="1">Mitochondrion inner membrane</location>
        <topology evidence="1">Single-pass membrane protein</topology>
    </subcellularLocation>
</comment>
<proteinExistence type="inferred from homology"/>
<protein>
    <submittedName>
        <fullName evidence="16">p-loop containing nucleoside triphosphate hydrolase protein</fullName>
    </submittedName>
</protein>
<dbReference type="GO" id="GO:0005524">
    <property type="term" value="F:ATP binding"/>
    <property type="evidence" value="ECO:0007669"/>
    <property type="project" value="UniProtKB-KW"/>
</dbReference>
<comment type="catalytic activity">
    <reaction evidence="11">
        <text>ATP + H2O = ADP + phosphate + H(+)</text>
        <dbReference type="Rhea" id="RHEA:13065"/>
        <dbReference type="ChEBI" id="CHEBI:15377"/>
        <dbReference type="ChEBI" id="CHEBI:15378"/>
        <dbReference type="ChEBI" id="CHEBI:30616"/>
        <dbReference type="ChEBI" id="CHEBI:43474"/>
        <dbReference type="ChEBI" id="CHEBI:456216"/>
    </reaction>
    <physiologicalReaction direction="left-to-right" evidence="11">
        <dbReference type="Rhea" id="RHEA:13066"/>
    </physiologicalReaction>
</comment>
<keyword evidence="17" id="KW-1185">Reference proteome</keyword>
<evidence type="ECO:0000259" key="14">
    <source>
        <dbReference type="SMART" id="SM00382"/>
    </source>
</evidence>
<evidence type="ECO:0000256" key="13">
    <source>
        <dbReference type="SAM" id="SignalP"/>
    </source>
</evidence>
<dbReference type="Proteomes" id="UP000193685">
    <property type="component" value="Unassembled WGS sequence"/>
</dbReference>
<dbReference type="OrthoDB" id="10251412at2759"/>
<keyword evidence="13" id="KW-0732">Signal</keyword>
<evidence type="ECO:0000256" key="12">
    <source>
        <dbReference type="SAM" id="MobiDB-lite"/>
    </source>
</evidence>
<feature type="non-terminal residue" evidence="16">
    <location>
        <position position="414"/>
    </location>
</feature>
<evidence type="ECO:0000256" key="8">
    <source>
        <dbReference type="ARBA" id="ARBA00022989"/>
    </source>
</evidence>
<dbReference type="SUPFAM" id="SSF52540">
    <property type="entry name" value="P-loop containing nucleoside triphosphate hydrolases"/>
    <property type="match status" value="1"/>
</dbReference>
<dbReference type="PANTHER" id="PTHR23070">
    <property type="entry name" value="BCS1 AAA-TYPE ATPASE"/>
    <property type="match status" value="1"/>
</dbReference>
<reference evidence="16 17" key="1">
    <citation type="submission" date="2016-07" db="EMBL/GenBank/DDBJ databases">
        <title>Pervasive Adenine N6-methylation of Active Genes in Fungi.</title>
        <authorList>
            <consortium name="DOE Joint Genome Institute"/>
            <person name="Mondo S.J."/>
            <person name="Dannebaum R.O."/>
            <person name="Kuo R.C."/>
            <person name="Labutti K."/>
            <person name="Haridas S."/>
            <person name="Kuo A."/>
            <person name="Salamov A."/>
            <person name="Ahrendt S.R."/>
            <person name="Lipzen A."/>
            <person name="Sullivan W."/>
            <person name="Andreopoulos W.B."/>
            <person name="Clum A."/>
            <person name="Lindquist E."/>
            <person name="Daum C."/>
            <person name="Ramamoorthy G.K."/>
            <person name="Gryganskyi A."/>
            <person name="Culley D."/>
            <person name="Magnuson J.K."/>
            <person name="James T.Y."/>
            <person name="O'Malley M.A."/>
            <person name="Stajich J.E."/>
            <person name="Spatafora J.W."/>
            <person name="Visel A."/>
            <person name="Grigoriev I.V."/>
        </authorList>
    </citation>
    <scope>NUCLEOTIDE SEQUENCE [LARGE SCALE GENOMIC DNA]</scope>
    <source>
        <strain evidence="16 17">12-1054</strain>
    </source>
</reference>
<dbReference type="GO" id="GO:0016887">
    <property type="term" value="F:ATP hydrolysis activity"/>
    <property type="evidence" value="ECO:0007669"/>
    <property type="project" value="InterPro"/>
</dbReference>
<feature type="domain" description="BCS1 N-terminal" evidence="15">
    <location>
        <begin position="2"/>
        <end position="181"/>
    </location>
</feature>
<keyword evidence="4" id="KW-0547">Nucleotide-binding</keyword>
<dbReference type="RefSeq" id="XP_040726229.1">
    <property type="nucleotide sequence ID" value="XM_040867381.1"/>
</dbReference>
<evidence type="ECO:0000256" key="5">
    <source>
        <dbReference type="ARBA" id="ARBA00022792"/>
    </source>
</evidence>
<dbReference type="InterPro" id="IPR057495">
    <property type="entry name" value="AAA_lid_BCS1"/>
</dbReference>
<dbReference type="Gene3D" id="3.40.50.300">
    <property type="entry name" value="P-loop containing nucleotide triphosphate hydrolases"/>
    <property type="match status" value="1"/>
</dbReference>
<evidence type="ECO:0000313" key="16">
    <source>
        <dbReference type="EMBL" id="ORY84211.1"/>
    </source>
</evidence>
<dbReference type="Pfam" id="PF25426">
    <property type="entry name" value="AAA_lid_BCS1"/>
    <property type="match status" value="1"/>
</dbReference>
<evidence type="ECO:0000256" key="10">
    <source>
        <dbReference type="ARBA" id="ARBA00023136"/>
    </source>
</evidence>
<dbReference type="SMART" id="SM01024">
    <property type="entry name" value="BCS1_N"/>
    <property type="match status" value="1"/>
</dbReference>
<dbReference type="SMART" id="SM00382">
    <property type="entry name" value="AAA"/>
    <property type="match status" value="1"/>
</dbReference>
<keyword evidence="7" id="KW-0067">ATP-binding</keyword>
<keyword evidence="3" id="KW-0812">Transmembrane</keyword>
<name>A0A1Y2FJR8_PROLT</name>
<dbReference type="GO" id="GO:0005743">
    <property type="term" value="C:mitochondrial inner membrane"/>
    <property type="evidence" value="ECO:0007669"/>
    <property type="project" value="UniProtKB-SubCell"/>
</dbReference>
<dbReference type="GeneID" id="63783980"/>
<dbReference type="InterPro" id="IPR003593">
    <property type="entry name" value="AAA+_ATPase"/>
</dbReference>
<keyword evidence="9" id="KW-0496">Mitochondrion</keyword>